<feature type="transmembrane region" description="Helical" evidence="1">
    <location>
        <begin position="27"/>
        <end position="49"/>
    </location>
</feature>
<keyword evidence="1" id="KW-1133">Transmembrane helix</keyword>
<dbReference type="RefSeq" id="WP_125228169.1">
    <property type="nucleotide sequence ID" value="NZ_RQYT01000020.1"/>
</dbReference>
<protein>
    <submittedName>
        <fullName evidence="2">Uncharacterized protein</fullName>
    </submittedName>
</protein>
<evidence type="ECO:0000313" key="3">
    <source>
        <dbReference type="Proteomes" id="UP000280935"/>
    </source>
</evidence>
<feature type="transmembrane region" description="Helical" evidence="1">
    <location>
        <begin position="88"/>
        <end position="110"/>
    </location>
</feature>
<name>A0A3P1WTZ1_9ACTN</name>
<feature type="transmembrane region" description="Helical" evidence="1">
    <location>
        <begin position="61"/>
        <end position="82"/>
    </location>
</feature>
<sequence>MTTAATASIVGAGAAAVAGNRRGLSPLATWCGAILGVVAPWLLIVPLLLSAVIPGYGGEIIPLLILGVLLTWAAYLALGRILRPHARLGIGTGMMVVVYAFGFFELLIVGQGLITLIKREDGSATSAFRRYLVFSAVVAAVVGIVFLTVRGSHGRTLAEQLADVPPRRPEGPPPGGEGE</sequence>
<reference evidence="2 3" key="1">
    <citation type="submission" date="2018-11" db="EMBL/GenBank/DDBJ databases">
        <title>Genomes From Bacteria Associated with the Canine Oral Cavity: a Test Case for Automated Genome-Based Taxonomic Assignment.</title>
        <authorList>
            <person name="Coil D.A."/>
            <person name="Jospin G."/>
            <person name="Darling A.E."/>
            <person name="Wallis C."/>
            <person name="Davis I.J."/>
            <person name="Harris S."/>
            <person name="Eisen J.A."/>
            <person name="Holcombe L.J."/>
            <person name="O'Flynn C."/>
        </authorList>
    </citation>
    <scope>NUCLEOTIDE SEQUENCE [LARGE SCALE GENOMIC DNA]</scope>
    <source>
        <strain evidence="2 3">OH2822_COT-296</strain>
    </source>
</reference>
<dbReference type="Proteomes" id="UP000280935">
    <property type="component" value="Unassembled WGS sequence"/>
</dbReference>
<dbReference type="AlphaFoldDB" id="A0A3P1WTZ1"/>
<evidence type="ECO:0000313" key="2">
    <source>
        <dbReference type="EMBL" id="RRD49237.1"/>
    </source>
</evidence>
<keyword evidence="1" id="KW-0812">Transmembrane</keyword>
<keyword evidence="1" id="KW-0472">Membrane</keyword>
<organism evidence="2 3">
    <name type="scientific">Arachnia propionica</name>
    <dbReference type="NCBI Taxonomy" id="1750"/>
    <lineage>
        <taxon>Bacteria</taxon>
        <taxon>Bacillati</taxon>
        <taxon>Actinomycetota</taxon>
        <taxon>Actinomycetes</taxon>
        <taxon>Propionibacteriales</taxon>
        <taxon>Propionibacteriaceae</taxon>
        <taxon>Arachnia</taxon>
    </lineage>
</organism>
<feature type="transmembrane region" description="Helical" evidence="1">
    <location>
        <begin position="131"/>
        <end position="149"/>
    </location>
</feature>
<comment type="caution">
    <text evidence="2">The sequence shown here is derived from an EMBL/GenBank/DDBJ whole genome shotgun (WGS) entry which is preliminary data.</text>
</comment>
<dbReference type="EMBL" id="RQYT01000020">
    <property type="protein sequence ID" value="RRD49237.1"/>
    <property type="molecule type" value="Genomic_DNA"/>
</dbReference>
<accession>A0A3P1WTZ1</accession>
<evidence type="ECO:0000256" key="1">
    <source>
        <dbReference type="SAM" id="Phobius"/>
    </source>
</evidence>
<proteinExistence type="predicted"/>
<gene>
    <name evidence="2" type="ORF">EII35_09175</name>
</gene>